<dbReference type="CDD" id="cd06267">
    <property type="entry name" value="PBP1_LacI_sugar_binding-like"/>
    <property type="match status" value="1"/>
</dbReference>
<dbReference type="InterPro" id="IPR001761">
    <property type="entry name" value="Peripla_BP/Lac1_sug-bd_dom"/>
</dbReference>
<evidence type="ECO:0000256" key="4">
    <source>
        <dbReference type="SAM" id="MobiDB-lite"/>
    </source>
</evidence>
<feature type="domain" description="HTH cro/C1-type" evidence="6">
    <location>
        <begin position="3"/>
        <end position="47"/>
    </location>
</feature>
<dbReference type="InterPro" id="IPR028082">
    <property type="entry name" value="Peripla_BP_I"/>
</dbReference>
<evidence type="ECO:0000256" key="3">
    <source>
        <dbReference type="ARBA" id="ARBA00023163"/>
    </source>
</evidence>
<keyword evidence="8" id="KW-1185">Reference proteome</keyword>
<evidence type="ECO:0000313" key="8">
    <source>
        <dbReference type="Proteomes" id="UP000680866"/>
    </source>
</evidence>
<dbReference type="PRINTS" id="PR00036">
    <property type="entry name" value="HTHLACI"/>
</dbReference>
<dbReference type="Proteomes" id="UP000680866">
    <property type="component" value="Chromosome"/>
</dbReference>
<dbReference type="PROSITE" id="PS00356">
    <property type="entry name" value="HTH_LACI_1"/>
    <property type="match status" value="1"/>
</dbReference>
<dbReference type="PROSITE" id="PS50932">
    <property type="entry name" value="HTH_LACI_2"/>
    <property type="match status" value="1"/>
</dbReference>
<evidence type="ECO:0000259" key="6">
    <source>
        <dbReference type="PROSITE" id="PS50943"/>
    </source>
</evidence>
<dbReference type="Gene3D" id="1.10.260.40">
    <property type="entry name" value="lambda repressor-like DNA-binding domains"/>
    <property type="match status" value="1"/>
</dbReference>
<keyword evidence="1" id="KW-0805">Transcription regulation</keyword>
<evidence type="ECO:0008006" key="9">
    <source>
        <dbReference type="Google" id="ProtNLM"/>
    </source>
</evidence>
<dbReference type="PANTHER" id="PTHR30146:SF153">
    <property type="entry name" value="LACTOSE OPERON REPRESSOR"/>
    <property type="match status" value="1"/>
</dbReference>
<evidence type="ECO:0000313" key="7">
    <source>
        <dbReference type="EMBL" id="BCJ69005.1"/>
    </source>
</evidence>
<dbReference type="Gene3D" id="3.40.50.2300">
    <property type="match status" value="2"/>
</dbReference>
<dbReference type="GO" id="GO:0000976">
    <property type="term" value="F:transcription cis-regulatory region binding"/>
    <property type="evidence" value="ECO:0007669"/>
    <property type="project" value="TreeGrafter"/>
</dbReference>
<dbReference type="CDD" id="cd01392">
    <property type="entry name" value="HTH_LacI"/>
    <property type="match status" value="1"/>
</dbReference>
<dbReference type="KEGG" id="pry:Prubr_60260"/>
<dbReference type="PANTHER" id="PTHR30146">
    <property type="entry name" value="LACI-RELATED TRANSCRIPTIONAL REPRESSOR"/>
    <property type="match status" value="1"/>
</dbReference>
<dbReference type="SUPFAM" id="SSF53822">
    <property type="entry name" value="Periplasmic binding protein-like I"/>
    <property type="match status" value="1"/>
</dbReference>
<dbReference type="SUPFAM" id="SSF47413">
    <property type="entry name" value="lambda repressor-like DNA-binding domains"/>
    <property type="match status" value="1"/>
</dbReference>
<dbReference type="Pfam" id="PF00532">
    <property type="entry name" value="Peripla_BP_1"/>
    <property type="match status" value="1"/>
</dbReference>
<dbReference type="PROSITE" id="PS50943">
    <property type="entry name" value="HTH_CROC1"/>
    <property type="match status" value="1"/>
</dbReference>
<dbReference type="InterPro" id="IPR000843">
    <property type="entry name" value="HTH_LacI"/>
</dbReference>
<gene>
    <name evidence="7" type="ORF">Prubr_60260</name>
</gene>
<evidence type="ECO:0000259" key="5">
    <source>
        <dbReference type="PROSITE" id="PS50932"/>
    </source>
</evidence>
<dbReference type="InterPro" id="IPR010982">
    <property type="entry name" value="Lambda_DNA-bd_dom_sf"/>
</dbReference>
<organism evidence="7 8">
    <name type="scientific">Polymorphospora rubra</name>
    <dbReference type="NCBI Taxonomy" id="338584"/>
    <lineage>
        <taxon>Bacteria</taxon>
        <taxon>Bacillati</taxon>
        <taxon>Actinomycetota</taxon>
        <taxon>Actinomycetes</taxon>
        <taxon>Micromonosporales</taxon>
        <taxon>Micromonosporaceae</taxon>
        <taxon>Polymorphospora</taxon>
    </lineage>
</organism>
<reference evidence="7" key="1">
    <citation type="submission" date="2020-08" db="EMBL/GenBank/DDBJ databases">
        <title>Whole genome shotgun sequence of Polymorphospora rubra NBRC 101157.</title>
        <authorList>
            <person name="Komaki H."/>
            <person name="Tamura T."/>
        </authorList>
    </citation>
    <scope>NUCLEOTIDE SEQUENCE</scope>
    <source>
        <strain evidence="7">NBRC 101157</strain>
    </source>
</reference>
<evidence type="ECO:0000256" key="1">
    <source>
        <dbReference type="ARBA" id="ARBA00023015"/>
    </source>
</evidence>
<feature type="region of interest" description="Disordered" evidence="4">
    <location>
        <begin position="261"/>
        <end position="285"/>
    </location>
</feature>
<keyword evidence="3" id="KW-0804">Transcription</keyword>
<dbReference type="AlphaFoldDB" id="A0A810NCG5"/>
<accession>A0A810NCG5</accession>
<feature type="domain" description="HTH lacI-type" evidence="5">
    <location>
        <begin position="3"/>
        <end position="57"/>
    </location>
</feature>
<dbReference type="InterPro" id="IPR001387">
    <property type="entry name" value="Cro/C1-type_HTH"/>
</dbReference>
<protein>
    <recommendedName>
        <fullName evidence="9">LacI family transcriptional regulator</fullName>
    </recommendedName>
</protein>
<dbReference type="Pfam" id="PF00356">
    <property type="entry name" value="LacI"/>
    <property type="match status" value="1"/>
</dbReference>
<evidence type="ECO:0000256" key="2">
    <source>
        <dbReference type="ARBA" id="ARBA00023125"/>
    </source>
</evidence>
<keyword evidence="2" id="KW-0238">DNA-binding</keyword>
<sequence length="285" mass="29651">MRITIADVAARAGVSKTTVSRVLNGRGELDDDTAARVRAVIDELGYVPSARAVGLARGRTRIVGMLVPSLIWPWMGEVVQGAVDVVESGGYGLLLFTCNQGAQSMRQFAAQVSAKSFDGLLVIEPEGTLDYITQLPGRGLPVVLIDDRGSRRVFPSVATTNRAGGAAAAGHLLELGRTRPLVVTGSRRFGCTRDRMAGFADTYAANGLPLPPNWSSRGTSPSSVAAARSSGCSPTACTSTPSSPTTTCPPAAPCGPCGRPADRCPTTSPSSGSTTCRTRCTPTRR</sequence>
<dbReference type="SMART" id="SM00354">
    <property type="entry name" value="HTH_LACI"/>
    <property type="match status" value="1"/>
</dbReference>
<dbReference type="EMBL" id="AP023359">
    <property type="protein sequence ID" value="BCJ69005.1"/>
    <property type="molecule type" value="Genomic_DNA"/>
</dbReference>
<proteinExistence type="predicted"/>
<dbReference type="GO" id="GO:0003700">
    <property type="term" value="F:DNA-binding transcription factor activity"/>
    <property type="evidence" value="ECO:0007669"/>
    <property type="project" value="TreeGrafter"/>
</dbReference>
<name>A0A810NCG5_9ACTN</name>